<evidence type="ECO:0000313" key="2">
    <source>
        <dbReference type="EMBL" id="RFM23896.1"/>
    </source>
</evidence>
<proteinExistence type="predicted"/>
<feature type="compositionally biased region" description="Polar residues" evidence="1">
    <location>
        <begin position="31"/>
        <end position="41"/>
    </location>
</feature>
<dbReference type="AlphaFoldDB" id="A0A395LZF4"/>
<evidence type="ECO:0000256" key="1">
    <source>
        <dbReference type="SAM" id="MobiDB-lite"/>
    </source>
</evidence>
<evidence type="ECO:0000313" key="3">
    <source>
        <dbReference type="Proteomes" id="UP000266389"/>
    </source>
</evidence>
<feature type="compositionally biased region" description="Basic residues" evidence="1">
    <location>
        <begin position="20"/>
        <end position="30"/>
    </location>
</feature>
<comment type="caution">
    <text evidence="2">The sequence shown here is derived from an EMBL/GenBank/DDBJ whole genome shotgun (WGS) entry which is preliminary data.</text>
</comment>
<protein>
    <submittedName>
        <fullName evidence="2">Uncharacterized protein</fullName>
    </submittedName>
</protein>
<dbReference type="Proteomes" id="UP000266389">
    <property type="component" value="Unassembled WGS sequence"/>
</dbReference>
<feature type="compositionally biased region" description="Low complexity" evidence="1">
    <location>
        <begin position="105"/>
        <end position="128"/>
    </location>
</feature>
<name>A0A395LZF4_9BACT</name>
<dbReference type="EMBL" id="PHFL01000053">
    <property type="protein sequence ID" value="RFM23896.1"/>
    <property type="molecule type" value="Genomic_DNA"/>
</dbReference>
<sequence>RHKEEPNGAPRSAQLLLPKERRHRKPHNPSKRNNTVEQRQVQKPLPASVRLEFHSFAPVLHGSWYTKLRQTMRLLPLLALVLVLSCAPSRQQSEPAAQPEELRLDTPSVAPTPATPTDTTAARTDTATQSKQQNAAAKPKRLPKPETQTAAPASEGGVEVRTTKKPREGVAAPQQSQPTQPEEGGVEVRTEKKKRTP</sequence>
<reference evidence="2 3" key="1">
    <citation type="journal article" date="2011" name="ISME J.">
        <title>Community ecology of hot spring cyanobacterial mats: predominant populations and their functional potential.</title>
        <authorList>
            <person name="Klatt C.G."/>
            <person name="Wood J.M."/>
            <person name="Rusch D.B."/>
            <person name="Bateson M.M."/>
            <person name="Hamamura N."/>
            <person name="Heidelberg J.F."/>
            <person name="Grossman A.R."/>
            <person name="Bhaya D."/>
            <person name="Cohan F.M."/>
            <person name="Kuhl M."/>
            <person name="Bryant D.A."/>
            <person name="Ward D.M."/>
        </authorList>
    </citation>
    <scope>NUCLEOTIDE SEQUENCE [LARGE SCALE GENOMIC DNA]</scope>
    <source>
        <strain evidence="2">OS</strain>
    </source>
</reference>
<accession>A0A395LZF4</accession>
<feature type="region of interest" description="Disordered" evidence="1">
    <location>
        <begin position="1"/>
        <end position="42"/>
    </location>
</feature>
<gene>
    <name evidence="2" type="ORF">D0433_08665</name>
</gene>
<organism evidence="2 3">
    <name type="scientific">Candidatus Thermochlorobacter aerophilus</name>
    <dbReference type="NCBI Taxonomy" id="1868324"/>
    <lineage>
        <taxon>Bacteria</taxon>
        <taxon>Pseudomonadati</taxon>
        <taxon>Chlorobiota</taxon>
        <taxon>Chlorobiia</taxon>
        <taxon>Chlorobiales</taxon>
        <taxon>Candidatus Thermochlorobacteriaceae</taxon>
        <taxon>Candidatus Thermochlorobacter</taxon>
    </lineage>
</organism>
<feature type="region of interest" description="Disordered" evidence="1">
    <location>
        <begin position="92"/>
        <end position="197"/>
    </location>
</feature>
<feature type="non-terminal residue" evidence="2">
    <location>
        <position position="1"/>
    </location>
</feature>